<proteinExistence type="predicted"/>
<gene>
    <name evidence="4" type="ORF">GCM10008942_24320</name>
</gene>
<accession>A0ABP3PWH6</accession>
<dbReference type="EMBL" id="BAAADD010000006">
    <property type="protein sequence ID" value="GAA0574692.1"/>
    <property type="molecule type" value="Genomic_DNA"/>
</dbReference>
<dbReference type="PANTHER" id="PTHR10937:SF8">
    <property type="entry name" value="AMINOTRANSFERASE-RELATED"/>
    <property type="match status" value="1"/>
</dbReference>
<evidence type="ECO:0000256" key="1">
    <source>
        <dbReference type="ARBA" id="ARBA00022576"/>
    </source>
</evidence>
<dbReference type="InterPro" id="IPR035466">
    <property type="entry name" value="GlmS/AgaS_SIS"/>
</dbReference>
<evidence type="ECO:0000256" key="2">
    <source>
        <dbReference type="ARBA" id="ARBA00022737"/>
    </source>
</evidence>
<dbReference type="InterPro" id="IPR046348">
    <property type="entry name" value="SIS_dom_sf"/>
</dbReference>
<keyword evidence="5" id="KW-1185">Reference proteome</keyword>
<organism evidence="4 5">
    <name type="scientific">Rhizomicrobium electricum</name>
    <dbReference type="NCBI Taxonomy" id="480070"/>
    <lineage>
        <taxon>Bacteria</taxon>
        <taxon>Pseudomonadati</taxon>
        <taxon>Pseudomonadota</taxon>
        <taxon>Alphaproteobacteria</taxon>
        <taxon>Micropepsales</taxon>
        <taxon>Micropepsaceae</taxon>
        <taxon>Rhizomicrobium</taxon>
    </lineage>
</organism>
<feature type="domain" description="SIS" evidence="3">
    <location>
        <begin position="197"/>
        <end position="332"/>
    </location>
</feature>
<dbReference type="Gene3D" id="3.40.50.10490">
    <property type="entry name" value="Glucose-6-phosphate isomerase like protein, domain 1"/>
    <property type="match status" value="2"/>
</dbReference>
<dbReference type="PANTHER" id="PTHR10937">
    <property type="entry name" value="GLUCOSAMINE--FRUCTOSE-6-PHOSPHATE AMINOTRANSFERASE, ISOMERIZING"/>
    <property type="match status" value="1"/>
</dbReference>
<dbReference type="InterPro" id="IPR001347">
    <property type="entry name" value="SIS_dom"/>
</dbReference>
<reference evidence="5" key="1">
    <citation type="journal article" date="2019" name="Int. J. Syst. Evol. Microbiol.">
        <title>The Global Catalogue of Microorganisms (GCM) 10K type strain sequencing project: providing services to taxonomists for standard genome sequencing and annotation.</title>
        <authorList>
            <consortium name="The Broad Institute Genomics Platform"/>
            <consortium name="The Broad Institute Genome Sequencing Center for Infectious Disease"/>
            <person name="Wu L."/>
            <person name="Ma J."/>
        </authorList>
    </citation>
    <scope>NUCLEOTIDE SEQUENCE [LARGE SCALE GENOMIC DNA]</scope>
    <source>
        <strain evidence="5">JCM 15089</strain>
    </source>
</reference>
<sequence>MLDVQTLMFREAAEAPDVIARQSAVNAALIAATAARLKTLAPHAVVTLARGSSDNAATYAKYLIETRLGILTSSAAPSVSSVYSAKANLKGTVLIGTSQSGKSPDIVTALQAAKQAGAFTVAFVNVIDSPLATEADVAIPLHAGPEKSVAATKSYLATVAGIAHLVAAWAGDSSLTNALNELPARMVQAWDLDWSKAAENLAGARDLYVIGRGVGFGAAQEAALKFKETCGLHAEAFSAAEVRHGPMALAKDGFPAFILSQDDETRAGVEDLIAALAQSGADILLAGFDDPRALVLPTVDAHPALQPILMLQSFYRMAEQLSRARGMNPDNPPLLNKVTETL</sequence>
<protein>
    <submittedName>
        <fullName evidence="4">SIS domain-containing protein</fullName>
    </submittedName>
</protein>
<dbReference type="PROSITE" id="PS51464">
    <property type="entry name" value="SIS"/>
    <property type="match status" value="2"/>
</dbReference>
<dbReference type="Pfam" id="PF01380">
    <property type="entry name" value="SIS"/>
    <property type="match status" value="2"/>
</dbReference>
<dbReference type="SUPFAM" id="SSF53697">
    <property type="entry name" value="SIS domain"/>
    <property type="match status" value="1"/>
</dbReference>
<dbReference type="InterPro" id="IPR035490">
    <property type="entry name" value="GlmS/FrlB_SIS"/>
</dbReference>
<dbReference type="CDD" id="cd05009">
    <property type="entry name" value="SIS_GlmS_GlmD_2"/>
    <property type="match status" value="1"/>
</dbReference>
<name>A0ABP3PWH6_9PROT</name>
<keyword evidence="1" id="KW-0808">Transferase</keyword>
<evidence type="ECO:0000259" key="3">
    <source>
        <dbReference type="PROSITE" id="PS51464"/>
    </source>
</evidence>
<evidence type="ECO:0000313" key="5">
    <source>
        <dbReference type="Proteomes" id="UP001499951"/>
    </source>
</evidence>
<keyword evidence="2" id="KW-0677">Repeat</keyword>
<evidence type="ECO:0000313" key="4">
    <source>
        <dbReference type="EMBL" id="GAA0574692.1"/>
    </source>
</evidence>
<keyword evidence="1" id="KW-0032">Aminotransferase</keyword>
<comment type="caution">
    <text evidence="4">The sequence shown here is derived from an EMBL/GenBank/DDBJ whole genome shotgun (WGS) entry which is preliminary data.</text>
</comment>
<feature type="domain" description="SIS" evidence="3">
    <location>
        <begin position="33"/>
        <end position="181"/>
    </location>
</feature>
<dbReference type="CDD" id="cd05008">
    <property type="entry name" value="SIS_GlmS_GlmD_1"/>
    <property type="match status" value="1"/>
</dbReference>
<dbReference type="Proteomes" id="UP001499951">
    <property type="component" value="Unassembled WGS sequence"/>
</dbReference>